<accession>A0A8D0NBW6</accession>
<name>A0A8D0NBW6_PIG</name>
<protein>
    <submittedName>
        <fullName evidence="1">Uncharacterized protein</fullName>
    </submittedName>
</protein>
<evidence type="ECO:0000313" key="1">
    <source>
        <dbReference type="Ensembl" id="ENSSSCP00015014530.1"/>
    </source>
</evidence>
<dbReference type="Ensembl" id="ENSSSCT00015036498.1">
    <property type="protein sequence ID" value="ENSSSCP00015014530.1"/>
    <property type="gene ID" value="ENSSSCG00015027486.1"/>
</dbReference>
<reference evidence="1" key="1">
    <citation type="submission" date="2025-08" db="UniProtKB">
        <authorList>
            <consortium name="Ensembl"/>
        </authorList>
    </citation>
    <scope>IDENTIFICATION</scope>
</reference>
<proteinExistence type="predicted"/>
<dbReference type="Proteomes" id="UP000694726">
    <property type="component" value="Unplaced"/>
</dbReference>
<sequence length="30" mass="2884">MAAAEATDPQLMLGVGLIALTSAPGGLDTV</sequence>
<dbReference type="AlphaFoldDB" id="A0A8D0NBW6"/>
<evidence type="ECO:0000313" key="2">
    <source>
        <dbReference type="Proteomes" id="UP000694726"/>
    </source>
</evidence>
<organism evidence="1 2">
    <name type="scientific">Sus scrofa</name>
    <name type="common">Pig</name>
    <dbReference type="NCBI Taxonomy" id="9823"/>
    <lineage>
        <taxon>Eukaryota</taxon>
        <taxon>Metazoa</taxon>
        <taxon>Chordata</taxon>
        <taxon>Craniata</taxon>
        <taxon>Vertebrata</taxon>
        <taxon>Euteleostomi</taxon>
        <taxon>Mammalia</taxon>
        <taxon>Eutheria</taxon>
        <taxon>Laurasiatheria</taxon>
        <taxon>Artiodactyla</taxon>
        <taxon>Suina</taxon>
        <taxon>Suidae</taxon>
        <taxon>Sus</taxon>
    </lineage>
</organism>